<dbReference type="OMA" id="CFDICAT"/>
<dbReference type="Pfam" id="PF10155">
    <property type="entry name" value="CNOT11"/>
    <property type="match status" value="1"/>
</dbReference>
<accession>A0A087TN22</accession>
<keyword evidence="5" id="KW-0963">Cytoplasm</keyword>
<dbReference type="GO" id="GO:0005634">
    <property type="term" value="C:nucleus"/>
    <property type="evidence" value="ECO:0007669"/>
    <property type="project" value="UniProtKB-SubCell"/>
</dbReference>
<dbReference type="OrthoDB" id="10265389at2759"/>
<dbReference type="PANTHER" id="PTHR15975:SF0">
    <property type="entry name" value="CCR4-NOT TRANSCRIPTION COMPLEX SUBUNIT 11"/>
    <property type="match status" value="1"/>
</dbReference>
<dbReference type="InterPro" id="IPR019312">
    <property type="entry name" value="CNOT11"/>
</dbReference>
<keyword evidence="9" id="KW-0539">Nucleus</keyword>
<name>A0A087TN22_STEMI</name>
<dbReference type="EMBL" id="KK115974">
    <property type="protein sequence ID" value="KFM66511.1"/>
    <property type="molecule type" value="Genomic_DNA"/>
</dbReference>
<dbReference type="PANTHER" id="PTHR15975">
    <property type="entry name" value="CCR4-NOT TRANSCRIPTION COMPLEX SUBUNIT 11"/>
    <property type="match status" value="1"/>
</dbReference>
<evidence type="ECO:0000256" key="9">
    <source>
        <dbReference type="ARBA" id="ARBA00023242"/>
    </source>
</evidence>
<keyword evidence="7" id="KW-0943">RNA-mediated gene silencing</keyword>
<dbReference type="STRING" id="407821.A0A087TN22"/>
<evidence type="ECO:0000256" key="1">
    <source>
        <dbReference type="ARBA" id="ARBA00004123"/>
    </source>
</evidence>
<sequence length="102" mass="11965">MEMSLDSKEVVNRLLDVLYDLSPEFALQYMSNCFDICATRKVKRVQNKLVRLVCMLLQSVIRNKLINVQDLFIEIQAFSIEFSHIQEADALFWFLKEIDCGE</sequence>
<evidence type="ECO:0000256" key="5">
    <source>
        <dbReference type="ARBA" id="ARBA00022490"/>
    </source>
</evidence>
<dbReference type="GO" id="GO:0030014">
    <property type="term" value="C:CCR4-NOT complex"/>
    <property type="evidence" value="ECO:0007669"/>
    <property type="project" value="InterPro"/>
</dbReference>
<gene>
    <name evidence="10" type="ORF">X975_24619</name>
</gene>
<evidence type="ECO:0000313" key="11">
    <source>
        <dbReference type="Proteomes" id="UP000054359"/>
    </source>
</evidence>
<evidence type="ECO:0000256" key="3">
    <source>
        <dbReference type="ARBA" id="ARBA00008030"/>
    </source>
</evidence>
<keyword evidence="8" id="KW-0804">Transcription</keyword>
<evidence type="ECO:0000256" key="2">
    <source>
        <dbReference type="ARBA" id="ARBA00004496"/>
    </source>
</evidence>
<evidence type="ECO:0000256" key="6">
    <source>
        <dbReference type="ARBA" id="ARBA00023015"/>
    </source>
</evidence>
<dbReference type="GO" id="GO:0005737">
    <property type="term" value="C:cytoplasm"/>
    <property type="evidence" value="ECO:0007669"/>
    <property type="project" value="UniProtKB-SubCell"/>
</dbReference>
<protein>
    <recommendedName>
        <fullName evidence="4">CCR4-NOT transcription complex subunit 11</fullName>
    </recommendedName>
</protein>
<comment type="subcellular location">
    <subcellularLocation>
        <location evidence="2">Cytoplasm</location>
    </subcellularLocation>
    <subcellularLocation>
        <location evidence="1">Nucleus</location>
    </subcellularLocation>
</comment>
<dbReference type="Proteomes" id="UP000054359">
    <property type="component" value="Unassembled WGS sequence"/>
</dbReference>
<comment type="similarity">
    <text evidence="3">Belongs to the CNOT11 family.</text>
</comment>
<keyword evidence="11" id="KW-1185">Reference proteome</keyword>
<evidence type="ECO:0000256" key="4">
    <source>
        <dbReference type="ARBA" id="ARBA00014872"/>
    </source>
</evidence>
<dbReference type="GO" id="GO:0031047">
    <property type="term" value="P:regulatory ncRNA-mediated gene silencing"/>
    <property type="evidence" value="ECO:0007669"/>
    <property type="project" value="UniProtKB-KW"/>
</dbReference>
<reference evidence="10 11" key="1">
    <citation type="submission" date="2013-11" db="EMBL/GenBank/DDBJ databases">
        <title>Genome sequencing of Stegodyphus mimosarum.</title>
        <authorList>
            <person name="Bechsgaard J."/>
        </authorList>
    </citation>
    <scope>NUCLEOTIDE SEQUENCE [LARGE SCALE GENOMIC DNA]</scope>
</reference>
<feature type="non-terminal residue" evidence="10">
    <location>
        <position position="102"/>
    </location>
</feature>
<evidence type="ECO:0000256" key="7">
    <source>
        <dbReference type="ARBA" id="ARBA00023158"/>
    </source>
</evidence>
<organism evidence="10 11">
    <name type="scientific">Stegodyphus mimosarum</name>
    <name type="common">African social velvet spider</name>
    <dbReference type="NCBI Taxonomy" id="407821"/>
    <lineage>
        <taxon>Eukaryota</taxon>
        <taxon>Metazoa</taxon>
        <taxon>Ecdysozoa</taxon>
        <taxon>Arthropoda</taxon>
        <taxon>Chelicerata</taxon>
        <taxon>Arachnida</taxon>
        <taxon>Araneae</taxon>
        <taxon>Araneomorphae</taxon>
        <taxon>Entelegynae</taxon>
        <taxon>Eresoidea</taxon>
        <taxon>Eresidae</taxon>
        <taxon>Stegodyphus</taxon>
    </lineage>
</organism>
<evidence type="ECO:0000256" key="8">
    <source>
        <dbReference type="ARBA" id="ARBA00023163"/>
    </source>
</evidence>
<evidence type="ECO:0000313" key="10">
    <source>
        <dbReference type="EMBL" id="KFM66511.1"/>
    </source>
</evidence>
<dbReference type="AlphaFoldDB" id="A0A087TN22"/>
<keyword evidence="6" id="KW-0805">Transcription regulation</keyword>
<proteinExistence type="inferred from homology"/>